<evidence type="ECO:0000256" key="13">
    <source>
        <dbReference type="ARBA" id="ARBA00082722"/>
    </source>
</evidence>
<keyword evidence="8 14" id="KW-0346">Stress response</keyword>
<dbReference type="InterPro" id="IPR003111">
    <property type="entry name" value="Lon_prtase_N"/>
</dbReference>
<evidence type="ECO:0000256" key="5">
    <source>
        <dbReference type="ARBA" id="ARBA00022801"/>
    </source>
</evidence>
<dbReference type="Gene3D" id="3.30.230.10">
    <property type="match status" value="1"/>
</dbReference>
<evidence type="ECO:0000259" key="23">
    <source>
        <dbReference type="PROSITE" id="PS51787"/>
    </source>
</evidence>
<dbReference type="HAMAP" id="MF_01973">
    <property type="entry name" value="lon_bact"/>
    <property type="match status" value="1"/>
</dbReference>
<dbReference type="InterPro" id="IPR008268">
    <property type="entry name" value="Peptidase_S16_AS"/>
</dbReference>
<dbReference type="InterPro" id="IPR008269">
    <property type="entry name" value="Lon_proteolytic"/>
</dbReference>
<sequence length="815" mass="90621">MSKKIQTELQTLPVLALRGLVLFPGMILQFDAGRKKSILALHEAMEQNQTIFLVAQKDLEDNDPDSEQVFQVGVVAKIKQILHHTEDGVRLLAEGICRARIEEVVSETPFLTVKAAVLQTPPARVTPKTEALVRYTQSLFERYLQNYKRISPDIVIGVVKNKSCGPLADYIASNLMLDFEQKQVILEELHPVRRLEKLVDILEHEVQVLEIENEITEKAREQMNQNQRDYFLREQIKAINYELGEDDNPQEEAEELRERILQLDMPEKQREKLLKECDRFGKMPFGSHEASVIRNYLDICIELPWSASSKETIDLAKAQRVLNRDHYGLKKVKERILETLAVRKLAPDINGQIVCLVGPPGVGKTSIAKSIAKAIGRKYVRVSLGGIHDESDIMGHRRTYIGSMPGRIMNAVKQAGVNNPLILLDEIDKLSSSFRGDPAAALLEVLDTEQNSAFYDHYIDMPFDLSKVLFLTTANDASTIPEPLFDRMDVIFLSSYTHEEKFQIATKHLIPKQLKKHGISAQTLRITPAAVRDLIDSYTREAGVRNLERNIAAVCRKCAKQIVAETDENLKITVKPSDLEGLLGPRRFKPETRNKLDEVGLVNGLAWTSVGGQTMPIEVAVMEGNGKLQLTGSLGNVMKESAQTAISCIRSKAAQLGIDGQFYNKTDIHIHVPEGAIPKDGPSAGIAMATAITSALSQIPIRHDVAMTGEITLRGRVLPIGGLKEKSMAAYRNGIRTVIIPEDNFSDVSEFDDVVKENIHFVPVKKIDEVLGLALTKKPRPLPQAKAALPAAEPAGNADAVAQPQPPVIREQPQC</sequence>
<dbReference type="Pfam" id="PF05362">
    <property type="entry name" value="Lon_C"/>
    <property type="match status" value="1"/>
</dbReference>
<keyword evidence="6 14" id="KW-0720">Serine protease</keyword>
<dbReference type="PROSITE" id="PS01046">
    <property type="entry name" value="LON_SER"/>
    <property type="match status" value="1"/>
</dbReference>
<feature type="domain" description="Lon proteolytic" evidence="22">
    <location>
        <begin position="596"/>
        <end position="777"/>
    </location>
</feature>
<dbReference type="InterPro" id="IPR015947">
    <property type="entry name" value="PUA-like_sf"/>
</dbReference>
<dbReference type="InterPro" id="IPR046336">
    <property type="entry name" value="Lon_prtase_N_sf"/>
</dbReference>
<dbReference type="PIRSF" id="PIRSF001174">
    <property type="entry name" value="Lon_proteas"/>
    <property type="match status" value="1"/>
</dbReference>
<dbReference type="InterPro" id="IPR014721">
    <property type="entry name" value="Ribsml_uS5_D2-typ_fold_subgr"/>
</dbReference>
<evidence type="ECO:0000256" key="1">
    <source>
        <dbReference type="ARBA" id="ARBA00004496"/>
    </source>
</evidence>
<gene>
    <name evidence="14 24" type="primary">lon</name>
    <name evidence="24" type="ORF">E7512_04835</name>
</gene>
<dbReference type="InterPro" id="IPR020568">
    <property type="entry name" value="Ribosomal_Su5_D2-typ_SF"/>
</dbReference>
<dbReference type="GO" id="GO:0016887">
    <property type="term" value="F:ATP hydrolysis activity"/>
    <property type="evidence" value="ECO:0007669"/>
    <property type="project" value="UniProtKB-UniRule"/>
</dbReference>
<keyword evidence="20" id="KW-0175">Coiled coil</keyword>
<comment type="function">
    <text evidence="10 14">ATP-dependent serine protease that mediates the selective degradation of mutant and abnormal proteins as well as certain short-lived regulatory proteins. Required for cellular homeostasis and for survival from DNA damage and developmental changes induced by stress. Degrades polypeptides processively to yield small peptide fragments that are 5 to 10 amino acids long. Binds to DNA in a double-stranded, site-specific manner.</text>
</comment>
<dbReference type="GO" id="GO:0043565">
    <property type="term" value="F:sequence-specific DNA binding"/>
    <property type="evidence" value="ECO:0007669"/>
    <property type="project" value="UniProtKB-UniRule"/>
</dbReference>
<dbReference type="FunFam" id="3.40.50.300:FF:000021">
    <property type="entry name" value="Lon protease homolog"/>
    <property type="match status" value="1"/>
</dbReference>
<keyword evidence="5 14" id="KW-0378">Hydrolase</keyword>
<evidence type="ECO:0000256" key="20">
    <source>
        <dbReference type="SAM" id="Coils"/>
    </source>
</evidence>
<feature type="binding site" evidence="14 17">
    <location>
        <begin position="358"/>
        <end position="365"/>
    </location>
    <ligand>
        <name>ATP</name>
        <dbReference type="ChEBI" id="CHEBI:30616"/>
    </ligand>
</feature>
<evidence type="ECO:0000256" key="15">
    <source>
        <dbReference type="PIRNR" id="PIRNR001174"/>
    </source>
</evidence>
<dbReference type="RefSeq" id="WP_020071707.1">
    <property type="nucleotide sequence ID" value="NZ_SVNY01000002.1"/>
</dbReference>
<dbReference type="GO" id="GO:0006515">
    <property type="term" value="P:protein quality control for misfolded or incompletely synthesized proteins"/>
    <property type="evidence" value="ECO:0007669"/>
    <property type="project" value="UniProtKB-UniRule"/>
</dbReference>
<evidence type="ECO:0000256" key="8">
    <source>
        <dbReference type="ARBA" id="ARBA00023016"/>
    </source>
</evidence>
<dbReference type="Proteomes" id="UP000754750">
    <property type="component" value="Unassembled WGS sequence"/>
</dbReference>
<dbReference type="Gene3D" id="1.20.58.1480">
    <property type="match status" value="1"/>
</dbReference>
<comment type="subcellular location">
    <subcellularLocation>
        <location evidence="1 14 15">Cytoplasm</location>
    </subcellularLocation>
</comment>
<dbReference type="PROSITE" id="PS51787">
    <property type="entry name" value="LON_N"/>
    <property type="match status" value="1"/>
</dbReference>
<keyword evidence="2 14" id="KW-0963">Cytoplasm</keyword>
<dbReference type="CDD" id="cd19500">
    <property type="entry name" value="RecA-like_Lon"/>
    <property type="match status" value="1"/>
</dbReference>
<evidence type="ECO:0000256" key="21">
    <source>
        <dbReference type="SAM" id="MobiDB-lite"/>
    </source>
</evidence>
<dbReference type="SUPFAM" id="SSF54211">
    <property type="entry name" value="Ribosomal protein S5 domain 2-like"/>
    <property type="match status" value="1"/>
</dbReference>
<protein>
    <recommendedName>
        <fullName evidence="12 14">Lon protease</fullName>
        <ecNumber evidence="11 14">3.4.21.53</ecNumber>
    </recommendedName>
    <alternativeName>
        <fullName evidence="13 14">ATP-dependent protease La</fullName>
    </alternativeName>
</protein>
<feature type="active site" evidence="14 16">
    <location>
        <position position="726"/>
    </location>
</feature>
<dbReference type="InterPro" id="IPR003593">
    <property type="entry name" value="AAA+_ATPase"/>
</dbReference>
<reference evidence="24" key="1">
    <citation type="submission" date="2019-04" db="EMBL/GenBank/DDBJ databases">
        <title>Evolution of Biomass-Degrading Anaerobic Consortia Revealed by Metagenomics.</title>
        <authorList>
            <person name="Peng X."/>
        </authorList>
    </citation>
    <scope>NUCLEOTIDE SEQUENCE</scope>
    <source>
        <strain evidence="24">SIG551</strain>
    </source>
</reference>
<evidence type="ECO:0000256" key="16">
    <source>
        <dbReference type="PIRSR" id="PIRSR001174-1"/>
    </source>
</evidence>
<dbReference type="Gene3D" id="1.20.5.5270">
    <property type="match status" value="1"/>
</dbReference>
<dbReference type="SUPFAM" id="SSF88697">
    <property type="entry name" value="PUA domain-like"/>
    <property type="match status" value="1"/>
</dbReference>
<evidence type="ECO:0000313" key="25">
    <source>
        <dbReference type="Proteomes" id="UP000754750"/>
    </source>
</evidence>
<dbReference type="Pfam" id="PF00004">
    <property type="entry name" value="AAA"/>
    <property type="match status" value="1"/>
</dbReference>
<proteinExistence type="evidence at transcript level"/>
<dbReference type="SMART" id="SM00464">
    <property type="entry name" value="LON"/>
    <property type="match status" value="1"/>
</dbReference>
<dbReference type="InterPro" id="IPR027543">
    <property type="entry name" value="Lon_bac"/>
</dbReference>
<dbReference type="InterPro" id="IPR054594">
    <property type="entry name" value="Lon_lid"/>
</dbReference>
<dbReference type="SMART" id="SM00382">
    <property type="entry name" value="AAA"/>
    <property type="match status" value="1"/>
</dbReference>
<evidence type="ECO:0000256" key="2">
    <source>
        <dbReference type="ARBA" id="ARBA00022490"/>
    </source>
</evidence>
<dbReference type="SUPFAM" id="SSF52540">
    <property type="entry name" value="P-loop containing nucleoside triphosphate hydrolases"/>
    <property type="match status" value="1"/>
</dbReference>
<evidence type="ECO:0000256" key="14">
    <source>
        <dbReference type="HAMAP-Rule" id="MF_01973"/>
    </source>
</evidence>
<name>A0A928KWG9_9FIRM</name>
<keyword evidence="4 14" id="KW-0547">Nucleotide-binding</keyword>
<feature type="active site" evidence="14 16">
    <location>
        <position position="683"/>
    </location>
</feature>
<comment type="similarity">
    <text evidence="14 15 18 19">Belongs to the peptidase S16 family.</text>
</comment>
<feature type="region of interest" description="Disordered" evidence="21">
    <location>
        <begin position="784"/>
        <end position="815"/>
    </location>
</feature>
<keyword evidence="3 14" id="KW-0645">Protease</keyword>
<dbReference type="Gene3D" id="3.40.50.300">
    <property type="entry name" value="P-loop containing nucleotide triphosphate hydrolases"/>
    <property type="match status" value="1"/>
</dbReference>
<evidence type="ECO:0000256" key="11">
    <source>
        <dbReference type="ARBA" id="ARBA00066743"/>
    </source>
</evidence>
<keyword evidence="7 14" id="KW-0067">ATP-binding</keyword>
<dbReference type="NCBIfam" id="TIGR00763">
    <property type="entry name" value="lon"/>
    <property type="match status" value="1"/>
</dbReference>
<dbReference type="Gene3D" id="2.30.130.40">
    <property type="entry name" value="LON domain-like"/>
    <property type="match status" value="1"/>
</dbReference>
<dbReference type="AlphaFoldDB" id="A0A928KWG9"/>
<dbReference type="GO" id="GO:0005737">
    <property type="term" value="C:cytoplasm"/>
    <property type="evidence" value="ECO:0007669"/>
    <property type="project" value="UniProtKB-SubCell"/>
</dbReference>
<feature type="compositionally biased region" description="Low complexity" evidence="21">
    <location>
        <begin position="784"/>
        <end position="802"/>
    </location>
</feature>
<comment type="subunit">
    <text evidence="14 15">Homohexamer. Organized in a ring with a central cavity.</text>
</comment>
<evidence type="ECO:0000313" key="24">
    <source>
        <dbReference type="EMBL" id="MBE6832899.1"/>
    </source>
</evidence>
<dbReference type="InterPro" id="IPR003959">
    <property type="entry name" value="ATPase_AAA_core"/>
</dbReference>
<dbReference type="Gene3D" id="1.10.8.60">
    <property type="match status" value="1"/>
</dbReference>
<evidence type="ECO:0000256" key="9">
    <source>
        <dbReference type="ARBA" id="ARBA00050665"/>
    </source>
</evidence>
<evidence type="ECO:0000256" key="17">
    <source>
        <dbReference type="PIRSR" id="PIRSR001174-2"/>
    </source>
</evidence>
<evidence type="ECO:0000256" key="3">
    <source>
        <dbReference type="ARBA" id="ARBA00022670"/>
    </source>
</evidence>
<evidence type="ECO:0000256" key="10">
    <source>
        <dbReference type="ARBA" id="ARBA00053875"/>
    </source>
</evidence>
<evidence type="ECO:0000256" key="18">
    <source>
        <dbReference type="PROSITE-ProRule" id="PRU01122"/>
    </source>
</evidence>
<evidence type="ECO:0000256" key="6">
    <source>
        <dbReference type="ARBA" id="ARBA00022825"/>
    </source>
</evidence>
<evidence type="ECO:0000256" key="7">
    <source>
        <dbReference type="ARBA" id="ARBA00022840"/>
    </source>
</evidence>
<evidence type="ECO:0000256" key="12">
    <source>
        <dbReference type="ARBA" id="ARBA00071934"/>
    </source>
</evidence>
<evidence type="ECO:0000259" key="22">
    <source>
        <dbReference type="PROSITE" id="PS51786"/>
    </source>
</evidence>
<comment type="induction">
    <text evidence="14">By heat shock.</text>
</comment>
<dbReference type="EC" id="3.4.21.53" evidence="11 14"/>
<dbReference type="InterPro" id="IPR027065">
    <property type="entry name" value="Lon_Prtase"/>
</dbReference>
<dbReference type="EMBL" id="SVNY01000002">
    <property type="protein sequence ID" value="MBE6832899.1"/>
    <property type="molecule type" value="Genomic_DNA"/>
</dbReference>
<feature type="coiled-coil region" evidence="20">
    <location>
        <begin position="192"/>
        <end position="226"/>
    </location>
</feature>
<comment type="catalytic activity">
    <reaction evidence="9 14 15 18">
        <text>Hydrolysis of proteins in presence of ATP.</text>
        <dbReference type="EC" id="3.4.21.53"/>
    </reaction>
</comment>
<accession>A0A928KWG9</accession>
<dbReference type="Pfam" id="PF02190">
    <property type="entry name" value="LON_substr_bdg"/>
    <property type="match status" value="1"/>
</dbReference>
<dbReference type="PANTHER" id="PTHR10046">
    <property type="entry name" value="ATP DEPENDENT LON PROTEASE FAMILY MEMBER"/>
    <property type="match status" value="1"/>
</dbReference>
<dbReference type="GO" id="GO:0004176">
    <property type="term" value="F:ATP-dependent peptidase activity"/>
    <property type="evidence" value="ECO:0007669"/>
    <property type="project" value="UniProtKB-UniRule"/>
</dbReference>
<dbReference type="InterPro" id="IPR004815">
    <property type="entry name" value="Lon_bac/euk-typ"/>
</dbReference>
<dbReference type="Pfam" id="PF22667">
    <property type="entry name" value="Lon_lid"/>
    <property type="match status" value="1"/>
</dbReference>
<dbReference type="InterPro" id="IPR027417">
    <property type="entry name" value="P-loop_NTPase"/>
</dbReference>
<evidence type="ECO:0000256" key="4">
    <source>
        <dbReference type="ARBA" id="ARBA00022741"/>
    </source>
</evidence>
<comment type="caution">
    <text evidence="24">The sequence shown here is derived from an EMBL/GenBank/DDBJ whole genome shotgun (WGS) entry which is preliminary data.</text>
</comment>
<dbReference type="PROSITE" id="PS51786">
    <property type="entry name" value="LON_PROTEOLYTIC"/>
    <property type="match status" value="1"/>
</dbReference>
<dbReference type="GO" id="GO:0034605">
    <property type="term" value="P:cellular response to heat"/>
    <property type="evidence" value="ECO:0007669"/>
    <property type="project" value="UniProtKB-UniRule"/>
</dbReference>
<evidence type="ECO:0000256" key="19">
    <source>
        <dbReference type="RuleBase" id="RU000591"/>
    </source>
</evidence>
<feature type="domain" description="Lon N-terminal" evidence="23">
    <location>
        <begin position="12"/>
        <end position="206"/>
    </location>
</feature>
<dbReference type="PRINTS" id="PR00830">
    <property type="entry name" value="ENDOLAPTASE"/>
</dbReference>
<dbReference type="GO" id="GO:0004252">
    <property type="term" value="F:serine-type endopeptidase activity"/>
    <property type="evidence" value="ECO:0007669"/>
    <property type="project" value="UniProtKB-UniRule"/>
</dbReference>
<dbReference type="GO" id="GO:0005524">
    <property type="term" value="F:ATP binding"/>
    <property type="evidence" value="ECO:0007669"/>
    <property type="project" value="UniProtKB-UniRule"/>
</dbReference>
<organism evidence="24 25">
    <name type="scientific">Faecalispora sporosphaeroides</name>
    <dbReference type="NCBI Taxonomy" id="1549"/>
    <lineage>
        <taxon>Bacteria</taxon>
        <taxon>Bacillati</taxon>
        <taxon>Bacillota</taxon>
        <taxon>Clostridia</taxon>
        <taxon>Eubacteriales</taxon>
        <taxon>Oscillospiraceae</taxon>
        <taxon>Faecalispora</taxon>
    </lineage>
</organism>